<comment type="similarity">
    <text evidence="2 7">Belongs to the tetraspanin (TM4SF) family.</text>
</comment>
<keyword evidence="3 7" id="KW-0812">Transmembrane</keyword>
<dbReference type="Proteomes" id="UP000829999">
    <property type="component" value="Chromosome 23"/>
</dbReference>
<dbReference type="InterPro" id="IPR000301">
    <property type="entry name" value="Tetraspanin_animals"/>
</dbReference>
<comment type="subcellular location">
    <subcellularLocation>
        <location evidence="1 7">Membrane</location>
        <topology evidence="1 7">Multi-pass membrane protein</topology>
    </subcellularLocation>
</comment>
<feature type="transmembrane region" description="Helical" evidence="7">
    <location>
        <begin position="57"/>
        <end position="82"/>
    </location>
</feature>
<evidence type="ECO:0000256" key="7">
    <source>
        <dbReference type="RuleBase" id="RU361218"/>
    </source>
</evidence>
<name>A0A9R0D0Y1_SPOFR</name>
<reference evidence="9" key="1">
    <citation type="submission" date="2025-08" db="UniProtKB">
        <authorList>
            <consortium name="RefSeq"/>
        </authorList>
    </citation>
    <scope>IDENTIFICATION</scope>
    <source>
        <tissue evidence="9">Whole larval tissue</tissue>
    </source>
</reference>
<feature type="transmembrane region" description="Helical" evidence="7">
    <location>
        <begin position="20"/>
        <end position="45"/>
    </location>
</feature>
<accession>A0A9R0D0Y1</accession>
<keyword evidence="5 7" id="KW-0472">Membrane</keyword>
<evidence type="ECO:0000256" key="1">
    <source>
        <dbReference type="ARBA" id="ARBA00004141"/>
    </source>
</evidence>
<dbReference type="PIRSF" id="PIRSF002419">
    <property type="entry name" value="Tetraspanin"/>
    <property type="match status" value="1"/>
</dbReference>
<dbReference type="Gene3D" id="1.10.1450.10">
    <property type="entry name" value="Tetraspanin"/>
    <property type="match status" value="1"/>
</dbReference>
<feature type="transmembrane region" description="Helical" evidence="7">
    <location>
        <begin position="94"/>
        <end position="117"/>
    </location>
</feature>
<dbReference type="GeneID" id="118266965"/>
<evidence type="ECO:0000313" key="8">
    <source>
        <dbReference type="Proteomes" id="UP000829999"/>
    </source>
</evidence>
<evidence type="ECO:0000256" key="5">
    <source>
        <dbReference type="ARBA" id="ARBA00023136"/>
    </source>
</evidence>
<dbReference type="PANTHER" id="PTHR19282">
    <property type="entry name" value="TETRASPANIN"/>
    <property type="match status" value="1"/>
</dbReference>
<sequence>MTFNFDFKVPKVLKSVKYSLAAVNGVFLLTGLVLIIVGITALVAFNQYEPLLTNRFFNVSSFVISTGVIIILGSALGFYSAISQKFYFVAGSVLQYVVLLLVVLIFEVSMIITAFNLTKNVLSEIRPVMAQSRLTYGTNINVNMLWDHLQMDFECCGVGGPADYQLTQIPVSCCYIEYGTVSPFECGSNAYSVGCAVPLAEWLTFKTNLMAVTAVVLCCVQVSNVLLSLMGGYLAYRSKFEVVELES</sequence>
<dbReference type="GO" id="GO:0005886">
    <property type="term" value="C:plasma membrane"/>
    <property type="evidence" value="ECO:0007669"/>
    <property type="project" value="TreeGrafter"/>
</dbReference>
<feature type="transmembrane region" description="Helical" evidence="7">
    <location>
        <begin position="209"/>
        <end position="236"/>
    </location>
</feature>
<evidence type="ECO:0000256" key="2">
    <source>
        <dbReference type="ARBA" id="ARBA00006840"/>
    </source>
</evidence>
<organism evidence="8 9">
    <name type="scientific">Spodoptera frugiperda</name>
    <name type="common">Fall armyworm</name>
    <dbReference type="NCBI Taxonomy" id="7108"/>
    <lineage>
        <taxon>Eukaryota</taxon>
        <taxon>Metazoa</taxon>
        <taxon>Ecdysozoa</taxon>
        <taxon>Arthropoda</taxon>
        <taxon>Hexapoda</taxon>
        <taxon>Insecta</taxon>
        <taxon>Pterygota</taxon>
        <taxon>Neoptera</taxon>
        <taxon>Endopterygota</taxon>
        <taxon>Lepidoptera</taxon>
        <taxon>Glossata</taxon>
        <taxon>Ditrysia</taxon>
        <taxon>Noctuoidea</taxon>
        <taxon>Noctuidae</taxon>
        <taxon>Amphipyrinae</taxon>
        <taxon>Spodoptera</taxon>
    </lineage>
</organism>
<evidence type="ECO:0000256" key="4">
    <source>
        <dbReference type="ARBA" id="ARBA00022989"/>
    </source>
</evidence>
<dbReference type="InterPro" id="IPR008952">
    <property type="entry name" value="Tetraspanin_EC2_sf"/>
</dbReference>
<evidence type="ECO:0000256" key="6">
    <source>
        <dbReference type="PIRSR" id="PIRSR002419-1"/>
    </source>
</evidence>
<keyword evidence="4 7" id="KW-1133">Transmembrane helix</keyword>
<dbReference type="OrthoDB" id="10033535at2759"/>
<dbReference type="PANTHER" id="PTHR19282:SF544">
    <property type="entry name" value="TETRASPANIN"/>
    <property type="match status" value="1"/>
</dbReference>
<evidence type="ECO:0000313" key="9">
    <source>
        <dbReference type="RefSeq" id="XP_035436532.2"/>
    </source>
</evidence>
<protein>
    <recommendedName>
        <fullName evidence="7">Tetraspanin</fullName>
    </recommendedName>
</protein>
<dbReference type="RefSeq" id="XP_035436532.2">
    <property type="nucleotide sequence ID" value="XM_035580639.2"/>
</dbReference>
<dbReference type="CDD" id="cd03127">
    <property type="entry name" value="tetraspanin_LEL"/>
    <property type="match status" value="1"/>
</dbReference>
<dbReference type="InterPro" id="IPR018499">
    <property type="entry name" value="Tetraspanin/Peripherin"/>
</dbReference>
<gene>
    <name evidence="9" type="primary">LOC118266965</name>
</gene>
<keyword evidence="6" id="KW-1015">Disulfide bond</keyword>
<evidence type="ECO:0000256" key="3">
    <source>
        <dbReference type="ARBA" id="ARBA00022692"/>
    </source>
</evidence>
<dbReference type="SUPFAM" id="SSF48652">
    <property type="entry name" value="Tetraspanin"/>
    <property type="match status" value="1"/>
</dbReference>
<keyword evidence="8" id="KW-1185">Reference proteome</keyword>
<feature type="disulfide bond" evidence="6">
    <location>
        <begin position="156"/>
        <end position="173"/>
    </location>
</feature>
<proteinExistence type="inferred from homology"/>
<dbReference type="AlphaFoldDB" id="A0A9R0D0Y1"/>
<dbReference type="Pfam" id="PF00335">
    <property type="entry name" value="Tetraspanin"/>
    <property type="match status" value="1"/>
</dbReference>